<dbReference type="PANTHER" id="PTHR13091:SF0">
    <property type="entry name" value="NONSENSE-MEDIATED MRNA DECAY FACTOR SMG8"/>
    <property type="match status" value="1"/>
</dbReference>
<dbReference type="AlphaFoldDB" id="A0A8S4GGN6"/>
<reference evidence="5" key="1">
    <citation type="submission" date="2020-11" db="EMBL/GenBank/DDBJ databases">
        <authorList>
            <person name="Whiteford S."/>
        </authorList>
    </citation>
    <scope>NUCLEOTIDE SEQUENCE</scope>
</reference>
<evidence type="ECO:0000256" key="3">
    <source>
        <dbReference type="ARBA" id="ARBA00029509"/>
    </source>
</evidence>
<evidence type="ECO:0000256" key="1">
    <source>
        <dbReference type="ARBA" id="ARBA00006443"/>
    </source>
</evidence>
<dbReference type="EMBL" id="CAJHNJ030000512">
    <property type="protein sequence ID" value="CAG9138202.1"/>
    <property type="molecule type" value="Genomic_DNA"/>
</dbReference>
<dbReference type="Pfam" id="PF10220">
    <property type="entry name" value="Smg8_Smg9"/>
    <property type="match status" value="1"/>
</dbReference>
<keyword evidence="6" id="KW-1185">Reference proteome</keyword>
<gene>
    <name evidence="5" type="ORF">PLXY2_LOCUS16456</name>
</gene>
<evidence type="ECO:0000256" key="2">
    <source>
        <dbReference type="ARBA" id="ARBA00023161"/>
    </source>
</evidence>
<evidence type="ECO:0000313" key="5">
    <source>
        <dbReference type="EMBL" id="CAG9138202.1"/>
    </source>
</evidence>
<proteinExistence type="inferred from homology"/>
<name>A0A8S4GGN6_PLUXY</name>
<dbReference type="GO" id="GO:0000184">
    <property type="term" value="P:nuclear-transcribed mRNA catabolic process, nonsense-mediated decay"/>
    <property type="evidence" value="ECO:0007669"/>
    <property type="project" value="UniProtKB-UniRule"/>
</dbReference>
<keyword evidence="2 4" id="KW-0866">Nonsense-mediated mRNA decay</keyword>
<dbReference type="InterPro" id="IPR019354">
    <property type="entry name" value="SMG8-like"/>
</dbReference>
<evidence type="ECO:0000313" key="6">
    <source>
        <dbReference type="Proteomes" id="UP000653454"/>
    </source>
</evidence>
<dbReference type="Proteomes" id="UP000653454">
    <property type="component" value="Unassembled WGS sequence"/>
</dbReference>
<protein>
    <recommendedName>
        <fullName evidence="3 4">Nonsense-mediated mRNA decay factor SMG8</fullName>
    </recommendedName>
</protein>
<dbReference type="PANTHER" id="PTHR13091">
    <property type="entry name" value="AMPLIFIED IN BREAST CANCER 2-RELATED"/>
    <property type="match status" value="1"/>
</dbReference>
<comment type="function">
    <text evidence="4">Involved in nonsense-mediated decay (NMD) of mRNAs containing premature stop codons.</text>
</comment>
<evidence type="ECO:0000256" key="4">
    <source>
        <dbReference type="RuleBase" id="RU367133"/>
    </source>
</evidence>
<accession>A0A8S4GGN6</accession>
<sequence length="292" mass="32756">MKEFSIKDIPDFSRKDRIVVVGVIGKSEYEYPNKTTPLLPSVDCDEIGIKCYWDERSNILYLHATTYLDAKQLTELACNLEEASKVSEKDADDAHWLVASGDLASESCKIFALIFHLCHIVVLSSPSPVFDLGYLQLFKAIDAYRNELLPQTTEALASSGAGGTWDSHGRTCCPRLLFHFHRAPRQLRRNPAALKRLEHSVEDQLYFILRKARIITNVCAKSLFAIPKNEEFVYINADDAAGRARDVASLLQGLIHLCSGVPQEPPCDRLQNKTCKIAANKKKNVRSVGFMK</sequence>
<comment type="similarity">
    <text evidence="1 4">Belongs to the SMG8 family.</text>
</comment>
<comment type="caution">
    <text evidence="5">The sequence shown here is derived from an EMBL/GenBank/DDBJ whole genome shotgun (WGS) entry which is preliminary data.</text>
</comment>
<organism evidence="5 6">
    <name type="scientific">Plutella xylostella</name>
    <name type="common">Diamondback moth</name>
    <name type="synonym">Plutella maculipennis</name>
    <dbReference type="NCBI Taxonomy" id="51655"/>
    <lineage>
        <taxon>Eukaryota</taxon>
        <taxon>Metazoa</taxon>
        <taxon>Ecdysozoa</taxon>
        <taxon>Arthropoda</taxon>
        <taxon>Hexapoda</taxon>
        <taxon>Insecta</taxon>
        <taxon>Pterygota</taxon>
        <taxon>Neoptera</taxon>
        <taxon>Endopterygota</taxon>
        <taxon>Lepidoptera</taxon>
        <taxon>Glossata</taxon>
        <taxon>Ditrysia</taxon>
        <taxon>Yponomeutoidea</taxon>
        <taxon>Plutellidae</taxon>
        <taxon>Plutella</taxon>
    </lineage>
</organism>